<dbReference type="EMBL" id="PEWA01000004">
    <property type="protein sequence ID" value="PIU73820.1"/>
    <property type="molecule type" value="Genomic_DNA"/>
</dbReference>
<evidence type="ECO:0008006" key="9">
    <source>
        <dbReference type="Google" id="ProtNLM"/>
    </source>
</evidence>
<keyword evidence="2" id="KW-0488">Methylation</keyword>
<dbReference type="GO" id="GO:0016020">
    <property type="term" value="C:membrane"/>
    <property type="evidence" value="ECO:0007669"/>
    <property type="project" value="UniProtKB-SubCell"/>
</dbReference>
<sequence>MKNTKRAVSTGFTLVELLIVIALIAILSVAVLATINPIEQTNKARDAKFKNDAAEVLSAYERYFASQNNYPWNSLSLGVDTTIASQTKIAVGGTDPLFGVLGAGGIGSTNGELIKTSELKTSFVGKEPFTDSVAEVDRLYVYHNGSDSNYVCFVPKAKANRSGSVAANLKCMNPASGAAAALFNLGGNGGLCIAMTDANWTTAADLAPDATRANLLCVPEGNI</sequence>
<protein>
    <recommendedName>
        <fullName evidence="9">Type II secretion system protein GspG C-terminal domain-containing protein</fullName>
    </recommendedName>
</protein>
<keyword evidence="3 6" id="KW-0812">Transmembrane</keyword>
<dbReference type="InterPro" id="IPR045584">
    <property type="entry name" value="Pilin-like"/>
</dbReference>
<evidence type="ECO:0000256" key="6">
    <source>
        <dbReference type="SAM" id="Phobius"/>
    </source>
</evidence>
<keyword evidence="5 6" id="KW-0472">Membrane</keyword>
<dbReference type="PRINTS" id="PR00885">
    <property type="entry name" value="BCTERIALGSPH"/>
</dbReference>
<evidence type="ECO:0000256" key="5">
    <source>
        <dbReference type="ARBA" id="ARBA00023136"/>
    </source>
</evidence>
<dbReference type="GO" id="GO:0015627">
    <property type="term" value="C:type II protein secretion system complex"/>
    <property type="evidence" value="ECO:0007669"/>
    <property type="project" value="InterPro"/>
</dbReference>
<dbReference type="Gene3D" id="3.30.700.10">
    <property type="entry name" value="Glycoprotein, Type 4 Pilin"/>
    <property type="match status" value="1"/>
</dbReference>
<evidence type="ECO:0000256" key="1">
    <source>
        <dbReference type="ARBA" id="ARBA00004167"/>
    </source>
</evidence>
<accession>A0A2M7AT71</accession>
<dbReference type="NCBIfam" id="TIGR02532">
    <property type="entry name" value="IV_pilin_GFxxxE"/>
    <property type="match status" value="1"/>
</dbReference>
<dbReference type="AlphaFoldDB" id="A0A2M7AT71"/>
<reference evidence="8" key="1">
    <citation type="submission" date="2017-09" db="EMBL/GenBank/DDBJ databases">
        <title>Depth-based differentiation of microbial function through sediment-hosted aquifers and enrichment of novel symbionts in the deep terrestrial subsurface.</title>
        <authorList>
            <person name="Probst A.J."/>
            <person name="Ladd B."/>
            <person name="Jarett J.K."/>
            <person name="Geller-Mcgrath D.E."/>
            <person name="Sieber C.M.K."/>
            <person name="Emerson J.B."/>
            <person name="Anantharaman K."/>
            <person name="Thomas B.C."/>
            <person name="Malmstrom R."/>
            <person name="Stieglmeier M."/>
            <person name="Klingl A."/>
            <person name="Woyke T."/>
            <person name="Ryan C.M."/>
            <person name="Banfield J.F."/>
        </authorList>
    </citation>
    <scope>NUCLEOTIDE SEQUENCE [LARGE SCALE GENOMIC DNA]</scope>
</reference>
<comment type="subcellular location">
    <subcellularLocation>
        <location evidence="1">Membrane</location>
        <topology evidence="1">Single-pass membrane protein</topology>
    </subcellularLocation>
</comment>
<proteinExistence type="predicted"/>
<dbReference type="SUPFAM" id="SSF54523">
    <property type="entry name" value="Pili subunits"/>
    <property type="match status" value="1"/>
</dbReference>
<evidence type="ECO:0000313" key="7">
    <source>
        <dbReference type="EMBL" id="PIU73820.1"/>
    </source>
</evidence>
<gene>
    <name evidence="7" type="ORF">COS78_00285</name>
</gene>
<name>A0A2M7AT71_9BACT</name>
<keyword evidence="4 6" id="KW-1133">Transmembrane helix</keyword>
<dbReference type="GO" id="GO:0015628">
    <property type="term" value="P:protein secretion by the type II secretion system"/>
    <property type="evidence" value="ECO:0007669"/>
    <property type="project" value="InterPro"/>
</dbReference>
<dbReference type="PROSITE" id="PS00409">
    <property type="entry name" value="PROKAR_NTER_METHYL"/>
    <property type="match status" value="1"/>
</dbReference>
<evidence type="ECO:0000313" key="8">
    <source>
        <dbReference type="Proteomes" id="UP000231407"/>
    </source>
</evidence>
<dbReference type="Proteomes" id="UP000231407">
    <property type="component" value="Unassembled WGS sequence"/>
</dbReference>
<dbReference type="Pfam" id="PF07963">
    <property type="entry name" value="N_methyl"/>
    <property type="match status" value="1"/>
</dbReference>
<evidence type="ECO:0000256" key="4">
    <source>
        <dbReference type="ARBA" id="ARBA00022989"/>
    </source>
</evidence>
<dbReference type="InterPro" id="IPR002416">
    <property type="entry name" value="T2SS_protein-GspH"/>
</dbReference>
<feature type="transmembrane region" description="Helical" evidence="6">
    <location>
        <begin position="12"/>
        <end position="35"/>
    </location>
</feature>
<evidence type="ECO:0000256" key="2">
    <source>
        <dbReference type="ARBA" id="ARBA00022481"/>
    </source>
</evidence>
<organism evidence="7 8">
    <name type="scientific">Candidatus Shapirobacteria bacterium CG06_land_8_20_14_3_00_40_12</name>
    <dbReference type="NCBI Taxonomy" id="1974881"/>
    <lineage>
        <taxon>Bacteria</taxon>
        <taxon>Candidatus Shapironibacteriota</taxon>
    </lineage>
</organism>
<evidence type="ECO:0000256" key="3">
    <source>
        <dbReference type="ARBA" id="ARBA00022692"/>
    </source>
</evidence>
<comment type="caution">
    <text evidence="7">The sequence shown here is derived from an EMBL/GenBank/DDBJ whole genome shotgun (WGS) entry which is preliminary data.</text>
</comment>
<dbReference type="InterPro" id="IPR012902">
    <property type="entry name" value="N_methyl_site"/>
</dbReference>